<dbReference type="InterPro" id="IPR034603">
    <property type="entry name" value="Dipeptide_epimerase"/>
</dbReference>
<dbReference type="SFLD" id="SFLDS00001">
    <property type="entry name" value="Enolase"/>
    <property type="match status" value="1"/>
</dbReference>
<evidence type="ECO:0000256" key="7">
    <source>
        <dbReference type="RuleBase" id="RU366006"/>
    </source>
</evidence>
<dbReference type="Proteomes" id="UP000249522">
    <property type="component" value="Unassembled WGS sequence"/>
</dbReference>
<comment type="caution">
    <text evidence="9">The sequence shown here is derived from an EMBL/GenBank/DDBJ whole genome shotgun (WGS) entry which is preliminary data.</text>
</comment>
<keyword evidence="3 6" id="KW-0460">Magnesium</keyword>
<dbReference type="Pfam" id="PF02746">
    <property type="entry name" value="MR_MLE_N"/>
    <property type="match status" value="1"/>
</dbReference>
<dbReference type="RefSeq" id="WP_111145805.1">
    <property type="nucleotide sequence ID" value="NZ_QKRB01000036.1"/>
</dbReference>
<dbReference type="CDD" id="cd03319">
    <property type="entry name" value="L-Ala-DL-Glu_epimerase"/>
    <property type="match status" value="1"/>
</dbReference>
<keyword evidence="2 6" id="KW-0479">Metal-binding</keyword>
<name>A0A2W1LQK6_9BACL</name>
<dbReference type="OrthoDB" id="9775391at2"/>
<evidence type="ECO:0000259" key="8">
    <source>
        <dbReference type="SMART" id="SM00922"/>
    </source>
</evidence>
<evidence type="ECO:0000256" key="1">
    <source>
        <dbReference type="ARBA" id="ARBA00008031"/>
    </source>
</evidence>
<evidence type="ECO:0000256" key="5">
    <source>
        <dbReference type="PIRSR" id="PIRSR634603-1"/>
    </source>
</evidence>
<dbReference type="SUPFAM" id="SSF54826">
    <property type="entry name" value="Enolase N-terminal domain-like"/>
    <property type="match status" value="1"/>
</dbReference>
<dbReference type="PANTHER" id="PTHR48080:SF3">
    <property type="entry name" value="ENOLASE SUPERFAMILY MEMBER DDB_G0284701"/>
    <property type="match status" value="1"/>
</dbReference>
<feature type="active site" description="Proton acceptor; specific for (S)-substrate epimerization" evidence="5">
    <location>
        <position position="252"/>
    </location>
</feature>
<dbReference type="InterPro" id="IPR029065">
    <property type="entry name" value="Enolase_C-like"/>
</dbReference>
<dbReference type="AlphaFoldDB" id="A0A2W1LQK6"/>
<dbReference type="Pfam" id="PF13378">
    <property type="entry name" value="MR_MLE_C"/>
    <property type="match status" value="1"/>
</dbReference>
<feature type="binding site" evidence="6">
    <location>
        <position position="205"/>
    </location>
    <ligand>
        <name>Mg(2+)</name>
        <dbReference type="ChEBI" id="CHEBI:18420"/>
    </ligand>
</feature>
<dbReference type="InterPro" id="IPR034593">
    <property type="entry name" value="DgoD-like"/>
</dbReference>
<dbReference type="GO" id="GO:0046872">
    <property type="term" value="F:metal ion binding"/>
    <property type="evidence" value="ECO:0007669"/>
    <property type="project" value="UniProtKB-KW"/>
</dbReference>
<dbReference type="InterPro" id="IPR013342">
    <property type="entry name" value="Mandelate_racemase_C"/>
</dbReference>
<dbReference type="Gene3D" id="3.30.390.10">
    <property type="entry name" value="Enolase-like, N-terminal domain"/>
    <property type="match status" value="1"/>
</dbReference>
<dbReference type="PANTHER" id="PTHR48080">
    <property type="entry name" value="D-GALACTONATE DEHYDRATASE-RELATED"/>
    <property type="match status" value="1"/>
</dbReference>
<dbReference type="SMART" id="SM00922">
    <property type="entry name" value="MR_MLE"/>
    <property type="match status" value="1"/>
</dbReference>
<feature type="binding site" evidence="6">
    <location>
        <position position="230"/>
    </location>
    <ligand>
        <name>Mg(2+)</name>
        <dbReference type="ChEBI" id="CHEBI:18420"/>
    </ligand>
</feature>
<feature type="domain" description="Mandelate racemase/muconate lactonizing enzyme C-terminal" evidence="8">
    <location>
        <begin position="136"/>
        <end position="226"/>
    </location>
</feature>
<dbReference type="Gene3D" id="3.20.20.120">
    <property type="entry name" value="Enolase-like C-terminal domain"/>
    <property type="match status" value="1"/>
</dbReference>
<dbReference type="EC" id="5.1.1.-" evidence="7"/>
<evidence type="ECO:0000256" key="2">
    <source>
        <dbReference type="ARBA" id="ARBA00022723"/>
    </source>
</evidence>
<evidence type="ECO:0000256" key="6">
    <source>
        <dbReference type="PIRSR" id="PIRSR634603-3"/>
    </source>
</evidence>
<dbReference type="GO" id="GO:0016855">
    <property type="term" value="F:racemase and epimerase activity, acting on amino acids and derivatives"/>
    <property type="evidence" value="ECO:0007669"/>
    <property type="project" value="UniProtKB-UniRule"/>
</dbReference>
<comment type="similarity">
    <text evidence="1 7">Belongs to the mandelate racemase/muconate lactonizing enzyme family.</text>
</comment>
<dbReference type="InterPro" id="IPR018110">
    <property type="entry name" value="Mandel_Rmase/mucon_lact_enz_CS"/>
</dbReference>
<keyword evidence="10" id="KW-1185">Reference proteome</keyword>
<organism evidence="9 10">
    <name type="scientific">Paenibacillus sambharensis</name>
    <dbReference type="NCBI Taxonomy" id="1803190"/>
    <lineage>
        <taxon>Bacteria</taxon>
        <taxon>Bacillati</taxon>
        <taxon>Bacillota</taxon>
        <taxon>Bacilli</taxon>
        <taxon>Bacillales</taxon>
        <taxon>Paenibacillaceae</taxon>
        <taxon>Paenibacillus</taxon>
    </lineage>
</organism>
<dbReference type="InterPro" id="IPR013341">
    <property type="entry name" value="Mandelate_racemase_N_dom"/>
</dbReference>
<dbReference type="PROSITE" id="PS00909">
    <property type="entry name" value="MR_MLE_2"/>
    <property type="match status" value="1"/>
</dbReference>
<evidence type="ECO:0000313" key="9">
    <source>
        <dbReference type="EMBL" id="PZD96794.1"/>
    </source>
</evidence>
<reference evidence="9 10" key="1">
    <citation type="submission" date="2018-06" db="EMBL/GenBank/DDBJ databases">
        <title>Paenibacillus imtechensis sp. nov.</title>
        <authorList>
            <person name="Pinnaka A.K."/>
            <person name="Singh H."/>
            <person name="Kaur M."/>
        </authorList>
    </citation>
    <scope>NUCLEOTIDE SEQUENCE [LARGE SCALE GENOMIC DNA]</scope>
    <source>
        <strain evidence="9 10">SMB1</strain>
    </source>
</reference>
<dbReference type="InterPro" id="IPR029017">
    <property type="entry name" value="Enolase-like_N"/>
</dbReference>
<accession>A0A2W1LQK6</accession>
<proteinExistence type="inferred from homology"/>
<protein>
    <recommendedName>
        <fullName evidence="7">Dipeptide epimerase</fullName>
        <ecNumber evidence="7">5.1.1.-</ecNumber>
    </recommendedName>
</protein>
<dbReference type="EMBL" id="QKRB01000036">
    <property type="protein sequence ID" value="PZD96794.1"/>
    <property type="molecule type" value="Genomic_DNA"/>
</dbReference>
<dbReference type="InterPro" id="IPR036849">
    <property type="entry name" value="Enolase-like_C_sf"/>
</dbReference>
<feature type="binding site" evidence="6">
    <location>
        <position position="179"/>
    </location>
    <ligand>
        <name>Mg(2+)</name>
        <dbReference type="ChEBI" id="CHEBI:18420"/>
    </ligand>
</feature>
<evidence type="ECO:0000313" key="10">
    <source>
        <dbReference type="Proteomes" id="UP000249522"/>
    </source>
</evidence>
<comment type="cofactor">
    <cofactor evidence="6 7">
        <name>Mg(2+)</name>
        <dbReference type="ChEBI" id="CHEBI:18420"/>
    </cofactor>
    <text evidence="6 7">Binds 1 Mg(2+) ion per subunit.</text>
</comment>
<dbReference type="SFLD" id="SFLDG00180">
    <property type="entry name" value="muconate_cycloisomerase"/>
    <property type="match status" value="1"/>
</dbReference>
<gene>
    <name evidence="9" type="ORF">DNH61_06245</name>
</gene>
<dbReference type="SUPFAM" id="SSF51604">
    <property type="entry name" value="Enolase C-terminal domain-like"/>
    <property type="match status" value="1"/>
</dbReference>
<keyword evidence="4 7" id="KW-0413">Isomerase</keyword>
<sequence length="343" mass="37412">MKLSYQLISMRLKEPFISNKGTQTSVTQTLVSLQCGELTGLGTAVYAKEYGMTADKVAEALDRCSAVISGASPFEGERILRDMEAVAGDQPTAIAAVDIAVQDLVAKLAGEPLHRMWGLAGLPLPPTAVSLGSLPEEQLLARAEQWRDWPILKLKMTRDFKLDTLKRLRETYNGRIWVDGNGLWSKDEAVHAAEYMAMADVELLEQPIPSGSLEQLRYVSERSPIPVIADEDCRSPRDVLQLAGCVQGINIKLLKCGGLTRAMEMARMAKHYGLRVMLGCKTESVLGITAVAQLGGLADYLDADGHMDLLDDPYKGLTVDRGMIILPENPGLGVERKGAVVYE</sequence>
<evidence type="ECO:0000256" key="3">
    <source>
        <dbReference type="ARBA" id="ARBA00022842"/>
    </source>
</evidence>
<evidence type="ECO:0000256" key="4">
    <source>
        <dbReference type="ARBA" id="ARBA00023235"/>
    </source>
</evidence>
<dbReference type="GO" id="GO:0009063">
    <property type="term" value="P:amino acid catabolic process"/>
    <property type="evidence" value="ECO:0007669"/>
    <property type="project" value="InterPro"/>
</dbReference>
<feature type="active site" description="Proton acceptor; specific for (R)-substrate epimerization" evidence="5">
    <location>
        <position position="155"/>
    </location>
</feature>